<feature type="compositionally biased region" description="Polar residues" evidence="6">
    <location>
        <begin position="749"/>
        <end position="759"/>
    </location>
</feature>
<evidence type="ECO:0000256" key="5">
    <source>
        <dbReference type="PROSITE-ProRule" id="PRU00042"/>
    </source>
</evidence>
<feature type="domain" description="C2H2-type" evidence="7">
    <location>
        <begin position="659"/>
        <end position="689"/>
    </location>
</feature>
<keyword evidence="1" id="KW-0479">Metal-binding</keyword>
<dbReference type="InterPro" id="IPR036236">
    <property type="entry name" value="Znf_C2H2_sf"/>
</dbReference>
<keyword evidence="9" id="KW-1185">Reference proteome</keyword>
<comment type="caution">
    <text evidence="8">The sequence shown here is derived from an EMBL/GenBank/DDBJ whole genome shotgun (WGS) entry which is preliminary data.</text>
</comment>
<organism evidence="8 9">
    <name type="scientific">Cladophialophora chaetospira</name>
    <dbReference type="NCBI Taxonomy" id="386627"/>
    <lineage>
        <taxon>Eukaryota</taxon>
        <taxon>Fungi</taxon>
        <taxon>Dikarya</taxon>
        <taxon>Ascomycota</taxon>
        <taxon>Pezizomycotina</taxon>
        <taxon>Eurotiomycetes</taxon>
        <taxon>Chaetothyriomycetidae</taxon>
        <taxon>Chaetothyriales</taxon>
        <taxon>Herpotrichiellaceae</taxon>
        <taxon>Cladophialophora</taxon>
    </lineage>
</organism>
<evidence type="ECO:0000259" key="7">
    <source>
        <dbReference type="PROSITE" id="PS50157"/>
    </source>
</evidence>
<sequence length="783" mass="85446">MGAHPGISQAQGPERCQCGSELTWELPAYEASPEAHLEARKPTPQRLDLHGNYPRTPNRHINVTAYLYTDFHPRLWVPATTTLRFLSVDIAIETNSPKSMLELEDSPPPLNHSPSPSDRSHFTSRDTTPVTPVGNGPFSGRKSEKDLLPWFKKLLDVGRTTTRLCLDTESSLLAPDFDDNSFPTFGAAPPQVGMASVARPFDISARQTSTSPRGNQPSNLTSALQRSDSEEKRLMANATPDTAFNRPIPQLPTSSSSDFASFEHGARPISMKGRADDRARRESIAQSLNMGMSWGGVSVGSWIRDDMVMSGTSPFTFNSPSNHSSSYLPKLEANFMKDFSCCGLTLPTLHDLLQHYEEAHAQKDPGQASAAQQTAPDSRAAIAATTAAQVQQEAQQRNQQQQSQNAPGRPFSMQQTAGSTTHRPSTGFSNTLQTIPDMDTVEDMEMDDIDGADETTPPSNLYTQNSQSPQTSFATPSQQPQIPQLNTNMMQGHQAYRQSTPNTPVAPGRRFQGNTSSTLMANPMQQYQDLQTGYRGTPDSSAPGTPGEMTDGMMDGLDDLSMQNLALYNGLPNGMGGYGFGMNNDMIDLCIDEPSKRLFSTGSQGMTQAQLQQQIQNRLGTGQYSANSDIAKTIRERQVAAGLPDTTTNIPPHEEPKPFRCPVIGCEKAYKNQNGLKYHKSHGHNNQRLHENGDGTFSIVDPDTQAPYPGTQGMEKEKPYKCDVCQKRYKNLNGLKYHKTHSPPCNPDLQPNASQSPSLSMPGMAVGQHSGMGAGLSGDMSMM</sequence>
<dbReference type="InterPro" id="IPR013087">
    <property type="entry name" value="Znf_C2H2_type"/>
</dbReference>
<keyword evidence="2" id="KW-0677">Repeat</keyword>
<dbReference type="InterPro" id="IPR051580">
    <property type="entry name" value="ZnF-Chromatin_assoc"/>
</dbReference>
<feature type="compositionally biased region" description="Polar residues" evidence="6">
    <location>
        <begin position="206"/>
        <end position="226"/>
    </location>
</feature>
<accession>A0AA38XNH3</accession>
<evidence type="ECO:0000256" key="2">
    <source>
        <dbReference type="ARBA" id="ARBA00022737"/>
    </source>
</evidence>
<feature type="region of interest" description="Disordered" evidence="6">
    <location>
        <begin position="740"/>
        <end position="783"/>
    </location>
</feature>
<evidence type="ECO:0000256" key="4">
    <source>
        <dbReference type="ARBA" id="ARBA00022833"/>
    </source>
</evidence>
<evidence type="ECO:0000256" key="6">
    <source>
        <dbReference type="SAM" id="MobiDB-lite"/>
    </source>
</evidence>
<gene>
    <name evidence="8" type="primary">SFP1</name>
    <name evidence="8" type="ORF">H2200_000462</name>
</gene>
<keyword evidence="3 5" id="KW-0863">Zinc-finger</keyword>
<evidence type="ECO:0000313" key="8">
    <source>
        <dbReference type="EMBL" id="KAJ9616743.1"/>
    </source>
</evidence>
<feature type="compositionally biased region" description="Low complexity" evidence="6">
    <location>
        <begin position="378"/>
        <end position="406"/>
    </location>
</feature>
<dbReference type="PROSITE" id="PS00028">
    <property type="entry name" value="ZINC_FINGER_C2H2_1"/>
    <property type="match status" value="1"/>
</dbReference>
<dbReference type="Gene3D" id="3.30.160.60">
    <property type="entry name" value="Classic Zinc Finger"/>
    <property type="match status" value="2"/>
</dbReference>
<feature type="region of interest" description="Disordered" evidence="6">
    <location>
        <begin position="33"/>
        <end position="55"/>
    </location>
</feature>
<dbReference type="SUPFAM" id="SSF57667">
    <property type="entry name" value="beta-beta-alpha zinc fingers"/>
    <property type="match status" value="1"/>
</dbReference>
<dbReference type="EMBL" id="JAPDRK010000001">
    <property type="protein sequence ID" value="KAJ9616743.1"/>
    <property type="molecule type" value="Genomic_DNA"/>
</dbReference>
<keyword evidence="4" id="KW-0862">Zinc</keyword>
<name>A0AA38XNH3_9EURO</name>
<dbReference type="PANTHER" id="PTHR23057">
    <property type="entry name" value="JUXTAPOSED WITH ANOTHER ZINC FINGER PROTEIN 1"/>
    <property type="match status" value="1"/>
</dbReference>
<dbReference type="SMART" id="SM00355">
    <property type="entry name" value="ZnF_C2H2"/>
    <property type="match status" value="3"/>
</dbReference>
<feature type="compositionally biased region" description="Polar residues" evidence="6">
    <location>
        <begin position="412"/>
        <end position="434"/>
    </location>
</feature>
<dbReference type="AlphaFoldDB" id="A0AA38XNH3"/>
<dbReference type="PROSITE" id="PS50157">
    <property type="entry name" value="ZINC_FINGER_C2H2_2"/>
    <property type="match status" value="1"/>
</dbReference>
<evidence type="ECO:0000256" key="3">
    <source>
        <dbReference type="ARBA" id="ARBA00022771"/>
    </source>
</evidence>
<dbReference type="GO" id="GO:0005634">
    <property type="term" value="C:nucleus"/>
    <property type="evidence" value="ECO:0007669"/>
    <property type="project" value="TreeGrafter"/>
</dbReference>
<evidence type="ECO:0000256" key="1">
    <source>
        <dbReference type="ARBA" id="ARBA00022723"/>
    </source>
</evidence>
<protein>
    <submittedName>
        <fullName evidence="8">Transcriptional regulator of ribosomal biogenesis proteins</fullName>
    </submittedName>
</protein>
<reference evidence="8" key="1">
    <citation type="submission" date="2022-10" db="EMBL/GenBank/DDBJ databases">
        <title>Culturing micro-colonial fungi from biological soil crusts in the Mojave desert and describing Neophaeococcomyces mojavensis, and introducing the new genera and species Taxawa tesnikishii.</title>
        <authorList>
            <person name="Kurbessoian T."/>
            <person name="Stajich J.E."/>
        </authorList>
    </citation>
    <scope>NUCLEOTIDE SEQUENCE</scope>
    <source>
        <strain evidence="8">TK_41</strain>
    </source>
</reference>
<feature type="region of interest" description="Disordered" evidence="6">
    <location>
        <begin position="361"/>
        <end position="436"/>
    </location>
</feature>
<feature type="compositionally biased region" description="Polar residues" evidence="6">
    <location>
        <begin position="456"/>
        <end position="481"/>
    </location>
</feature>
<feature type="region of interest" description="Disordered" evidence="6">
    <location>
        <begin position="100"/>
        <end position="142"/>
    </location>
</feature>
<dbReference type="PANTHER" id="PTHR23057:SF0">
    <property type="entry name" value="JUXTAPOSED WITH ANOTHER ZINC FINGER PROTEIN 1"/>
    <property type="match status" value="1"/>
</dbReference>
<dbReference type="GO" id="GO:0008270">
    <property type="term" value="F:zinc ion binding"/>
    <property type="evidence" value="ECO:0007669"/>
    <property type="project" value="UniProtKB-KW"/>
</dbReference>
<proteinExistence type="predicted"/>
<feature type="region of interest" description="Disordered" evidence="6">
    <location>
        <begin position="448"/>
        <end position="481"/>
    </location>
</feature>
<dbReference type="Proteomes" id="UP001172673">
    <property type="component" value="Unassembled WGS sequence"/>
</dbReference>
<feature type="region of interest" description="Disordered" evidence="6">
    <location>
        <begin position="206"/>
        <end position="260"/>
    </location>
</feature>
<evidence type="ECO:0000313" key="9">
    <source>
        <dbReference type="Proteomes" id="UP001172673"/>
    </source>
</evidence>